<comment type="caution">
    <text evidence="2">The sequence shown here is derived from an EMBL/GenBank/DDBJ whole genome shotgun (WGS) entry which is preliminary data.</text>
</comment>
<evidence type="ECO:0000313" key="5">
    <source>
        <dbReference type="Proteomes" id="UP000499080"/>
    </source>
</evidence>
<dbReference type="Proteomes" id="UP000499080">
    <property type="component" value="Unassembled WGS sequence"/>
</dbReference>
<proteinExistence type="predicted"/>
<evidence type="ECO:0000313" key="3">
    <source>
        <dbReference type="EMBL" id="GBN92971.1"/>
    </source>
</evidence>
<dbReference type="EMBL" id="BGPR01024701">
    <property type="protein sequence ID" value="GBN92979.1"/>
    <property type="molecule type" value="Genomic_DNA"/>
</dbReference>
<organism evidence="2 5">
    <name type="scientific">Araneus ventricosus</name>
    <name type="common">Orbweaver spider</name>
    <name type="synonym">Epeira ventricosa</name>
    <dbReference type="NCBI Taxonomy" id="182803"/>
    <lineage>
        <taxon>Eukaryota</taxon>
        <taxon>Metazoa</taxon>
        <taxon>Ecdysozoa</taxon>
        <taxon>Arthropoda</taxon>
        <taxon>Chelicerata</taxon>
        <taxon>Arachnida</taxon>
        <taxon>Araneae</taxon>
        <taxon>Araneomorphae</taxon>
        <taxon>Entelegynae</taxon>
        <taxon>Araneoidea</taxon>
        <taxon>Araneidae</taxon>
        <taxon>Araneus</taxon>
    </lineage>
</organism>
<feature type="compositionally biased region" description="Basic and acidic residues" evidence="1">
    <location>
        <begin position="56"/>
        <end position="74"/>
    </location>
</feature>
<gene>
    <name evidence="3" type="ORF">AVEN_117035_1</name>
    <name evidence="2" type="ORF">AVEN_208538_1</name>
    <name evidence="4" type="ORF">AVEN_4253_1</name>
</gene>
<dbReference type="AlphaFoldDB" id="A0A4Y2SLR5"/>
<feature type="region of interest" description="Disordered" evidence="1">
    <location>
        <begin position="50"/>
        <end position="105"/>
    </location>
</feature>
<reference evidence="2 5" key="1">
    <citation type="journal article" date="2019" name="Sci. Rep.">
        <title>Orb-weaving spider Araneus ventricosus genome elucidates the spidroin gene catalogue.</title>
        <authorList>
            <person name="Kono N."/>
            <person name="Nakamura H."/>
            <person name="Ohtoshi R."/>
            <person name="Moran D.A.P."/>
            <person name="Shinohara A."/>
            <person name="Yoshida Y."/>
            <person name="Fujiwara M."/>
            <person name="Mori M."/>
            <person name="Tomita M."/>
            <person name="Arakawa K."/>
        </authorList>
    </citation>
    <scope>NUCLEOTIDE SEQUENCE [LARGE SCALE GENOMIC DNA]</scope>
</reference>
<dbReference type="EMBL" id="BGPR01022109">
    <property type="protein sequence ID" value="GBN88065.1"/>
    <property type="molecule type" value="Genomic_DNA"/>
</dbReference>
<name>A0A4Y2SLR5_ARAVE</name>
<evidence type="ECO:0000313" key="4">
    <source>
        <dbReference type="EMBL" id="GBN92979.1"/>
    </source>
</evidence>
<evidence type="ECO:0000256" key="1">
    <source>
        <dbReference type="SAM" id="MobiDB-lite"/>
    </source>
</evidence>
<protein>
    <submittedName>
        <fullName evidence="2">Uncharacterized protein</fullName>
    </submittedName>
</protein>
<keyword evidence="5" id="KW-1185">Reference proteome</keyword>
<sequence length="150" mass="16976">MNQHSKCIKRAIHRSSKLEFLEHRKEKLIVKVENLSNLEQMIRSGGIQTNLKSKRQSLDSKLRPRCESSGKAKDLPTLAPRVEARNETRNHPRSTQMGGEGNRSQDKWHSLAFSLKIQTLRPHNADSHRIFALATDFGAVRSKLSGTVSP</sequence>
<evidence type="ECO:0000313" key="2">
    <source>
        <dbReference type="EMBL" id="GBN88065.1"/>
    </source>
</evidence>
<dbReference type="EMBL" id="BGPR01024698">
    <property type="protein sequence ID" value="GBN92971.1"/>
    <property type="molecule type" value="Genomic_DNA"/>
</dbReference>
<accession>A0A4Y2SLR5</accession>